<organism evidence="2 3">
    <name type="scientific">Danaus plexippus plexippus</name>
    <dbReference type="NCBI Taxonomy" id="278856"/>
    <lineage>
        <taxon>Eukaryota</taxon>
        <taxon>Metazoa</taxon>
        <taxon>Ecdysozoa</taxon>
        <taxon>Arthropoda</taxon>
        <taxon>Hexapoda</taxon>
        <taxon>Insecta</taxon>
        <taxon>Pterygota</taxon>
        <taxon>Neoptera</taxon>
        <taxon>Endopterygota</taxon>
        <taxon>Lepidoptera</taxon>
        <taxon>Glossata</taxon>
        <taxon>Ditrysia</taxon>
        <taxon>Papilionoidea</taxon>
        <taxon>Nymphalidae</taxon>
        <taxon>Danainae</taxon>
        <taxon>Danaini</taxon>
        <taxon>Danaina</taxon>
        <taxon>Danaus</taxon>
        <taxon>Danaus</taxon>
    </lineage>
</organism>
<dbReference type="EMBL" id="AGBW02010297">
    <property type="protein sequence ID" value="OWR48781.1"/>
    <property type="molecule type" value="Genomic_DNA"/>
</dbReference>
<evidence type="ECO:0000256" key="1">
    <source>
        <dbReference type="SAM" id="MobiDB-lite"/>
    </source>
</evidence>
<dbReference type="STRING" id="278856.A0A212F4W6"/>
<feature type="compositionally biased region" description="Basic residues" evidence="1">
    <location>
        <begin position="97"/>
        <end position="108"/>
    </location>
</feature>
<evidence type="ECO:0000313" key="3">
    <source>
        <dbReference type="Proteomes" id="UP000007151"/>
    </source>
</evidence>
<sequence length="108" mass="11603">MAGNNDQRRAAECRVERGTVMIADGVTGEGKWLAGEISVAWCLYAKINGMLPYPVSASKISKRTDLAPNKGGPFAAALRTLAKNAGPDIKDGECRLTPKHNTRPGHER</sequence>
<dbReference type="AlphaFoldDB" id="A0A212F4W6"/>
<dbReference type="KEGG" id="dpl:KGM_201121"/>
<dbReference type="InParanoid" id="A0A212F4W6"/>
<gene>
    <name evidence="2" type="ORF">KGM_201121</name>
</gene>
<evidence type="ECO:0000313" key="2">
    <source>
        <dbReference type="EMBL" id="OWR48781.1"/>
    </source>
</evidence>
<comment type="caution">
    <text evidence="2">The sequence shown here is derived from an EMBL/GenBank/DDBJ whole genome shotgun (WGS) entry which is preliminary data.</text>
</comment>
<keyword evidence="3" id="KW-1185">Reference proteome</keyword>
<reference evidence="2 3" key="1">
    <citation type="journal article" date="2011" name="Cell">
        <title>The monarch butterfly genome yields insights into long-distance migration.</title>
        <authorList>
            <person name="Zhan S."/>
            <person name="Merlin C."/>
            <person name="Boore J.L."/>
            <person name="Reppert S.M."/>
        </authorList>
    </citation>
    <scope>NUCLEOTIDE SEQUENCE [LARGE SCALE GENOMIC DNA]</scope>
    <source>
        <strain evidence="2">F-2</strain>
    </source>
</reference>
<dbReference type="Proteomes" id="UP000007151">
    <property type="component" value="Unassembled WGS sequence"/>
</dbReference>
<proteinExistence type="predicted"/>
<protein>
    <submittedName>
        <fullName evidence="2">Uncharacterized protein</fullName>
    </submittedName>
</protein>
<accession>A0A212F4W6</accession>
<name>A0A212F4W6_DANPL</name>
<feature type="region of interest" description="Disordered" evidence="1">
    <location>
        <begin position="86"/>
        <end position="108"/>
    </location>
</feature>